<evidence type="ECO:0000313" key="4">
    <source>
        <dbReference type="Proteomes" id="UP000183809"/>
    </source>
</evidence>
<accession>A0A1J9RI35</accession>
<feature type="transmembrane region" description="Helical" evidence="2">
    <location>
        <begin position="65"/>
        <end position="91"/>
    </location>
</feature>
<sequence>MATVRDPMFWQRFSAAIRLDEEEKVGVEKGEDAKPADSKKSSRPKVGHSESWLERERVKKRRRNYICWGFWFGFLGFIAGVVVVIVCGTVMGVEYARQPAEDGGKGGGKKEKRGTGIQAVEQLLLEVMKLSILGFRSGQLRGGEQ</sequence>
<dbReference type="EMBL" id="MNUE01000001">
    <property type="protein sequence ID" value="OJD40304.1"/>
    <property type="molecule type" value="Genomic_DNA"/>
</dbReference>
<keyword evidence="2" id="KW-0812">Transmembrane</keyword>
<keyword evidence="2" id="KW-1133">Transmembrane helix</keyword>
<evidence type="ECO:0000256" key="2">
    <source>
        <dbReference type="SAM" id="Phobius"/>
    </source>
</evidence>
<name>A0A1J9RI35_9PEZI</name>
<proteinExistence type="predicted"/>
<reference evidence="3 4" key="1">
    <citation type="submission" date="2016-10" db="EMBL/GenBank/DDBJ databases">
        <title>Proteomics and genomics reveal pathogen-plant mechanisms compatible with a hemibiotrophic lifestyle of Diplodia corticola.</title>
        <authorList>
            <person name="Fernandes I."/>
            <person name="De Jonge R."/>
            <person name="Van De Peer Y."/>
            <person name="Devreese B."/>
            <person name="Alves A."/>
            <person name="Esteves A.C."/>
        </authorList>
    </citation>
    <scope>NUCLEOTIDE SEQUENCE [LARGE SCALE GENOMIC DNA]</scope>
    <source>
        <strain evidence="3 4">CBS 112549</strain>
    </source>
</reference>
<dbReference type="OrthoDB" id="5353310at2759"/>
<feature type="compositionally biased region" description="Basic and acidic residues" evidence="1">
    <location>
        <begin position="26"/>
        <end position="40"/>
    </location>
</feature>
<comment type="caution">
    <text evidence="3">The sequence shown here is derived from an EMBL/GenBank/DDBJ whole genome shotgun (WGS) entry which is preliminary data.</text>
</comment>
<dbReference type="GeneID" id="31009940"/>
<dbReference type="AlphaFoldDB" id="A0A1J9RI35"/>
<feature type="region of interest" description="Disordered" evidence="1">
    <location>
        <begin position="26"/>
        <end position="53"/>
    </location>
</feature>
<keyword evidence="2" id="KW-0472">Membrane</keyword>
<evidence type="ECO:0000256" key="1">
    <source>
        <dbReference type="SAM" id="MobiDB-lite"/>
    </source>
</evidence>
<organism evidence="3 4">
    <name type="scientific">Diplodia corticola</name>
    <dbReference type="NCBI Taxonomy" id="236234"/>
    <lineage>
        <taxon>Eukaryota</taxon>
        <taxon>Fungi</taxon>
        <taxon>Dikarya</taxon>
        <taxon>Ascomycota</taxon>
        <taxon>Pezizomycotina</taxon>
        <taxon>Dothideomycetes</taxon>
        <taxon>Dothideomycetes incertae sedis</taxon>
        <taxon>Botryosphaeriales</taxon>
        <taxon>Botryosphaeriaceae</taxon>
        <taxon>Diplodia</taxon>
    </lineage>
</organism>
<evidence type="ECO:0000313" key="3">
    <source>
        <dbReference type="EMBL" id="OJD40304.1"/>
    </source>
</evidence>
<evidence type="ECO:0008006" key="5">
    <source>
        <dbReference type="Google" id="ProtNLM"/>
    </source>
</evidence>
<keyword evidence="4" id="KW-1185">Reference proteome</keyword>
<protein>
    <recommendedName>
        <fullName evidence="5">Transmembrane protein</fullName>
    </recommendedName>
</protein>
<gene>
    <name evidence="3" type="ORF">BKCO1_10003</name>
</gene>
<dbReference type="Proteomes" id="UP000183809">
    <property type="component" value="Unassembled WGS sequence"/>
</dbReference>
<dbReference type="RefSeq" id="XP_020135147.1">
    <property type="nucleotide sequence ID" value="XM_020269681.1"/>
</dbReference>